<dbReference type="EnsemblPlants" id="AVESA.00010b.r2.7DG1393030.1">
    <property type="protein sequence ID" value="AVESA.00010b.r2.7DG1393030.1.CDS"/>
    <property type="gene ID" value="AVESA.00010b.r2.7DG1393030"/>
</dbReference>
<sequence length="218" mass="23162">MATLHRSNRRRGRKRKRKVDKNMLDQPGRVQTSELKPDVASSRLHHKKFGSAVIGKNPEVITIQVGQDVATKIMSYSENGWGVCILSAHGALSNVTLFQGASSRETLTYEGYFEMISLSGSYEPSETNGMRSCTGGLRVSLVGPLGRVFCGGVAGPLIVASPVQVVIGRFPVDDKRKFKPEVTGGILGASSSTPGGASNGSSGPISTPNQSTSSFIQH</sequence>
<proteinExistence type="predicted"/>
<reference evidence="1" key="2">
    <citation type="submission" date="2025-09" db="UniProtKB">
        <authorList>
            <consortium name="EnsemblPlants"/>
        </authorList>
    </citation>
    <scope>IDENTIFICATION</scope>
</reference>
<name>A0ACD6AK18_AVESA</name>
<evidence type="ECO:0000313" key="1">
    <source>
        <dbReference type="EnsemblPlants" id="AVESA.00010b.r2.7DG1393030.1.CDS"/>
    </source>
</evidence>
<reference evidence="1" key="1">
    <citation type="submission" date="2021-05" db="EMBL/GenBank/DDBJ databases">
        <authorList>
            <person name="Scholz U."/>
            <person name="Mascher M."/>
            <person name="Fiebig A."/>
        </authorList>
    </citation>
    <scope>NUCLEOTIDE SEQUENCE [LARGE SCALE GENOMIC DNA]</scope>
</reference>
<evidence type="ECO:0000313" key="2">
    <source>
        <dbReference type="Proteomes" id="UP001732700"/>
    </source>
</evidence>
<organism evidence="1 2">
    <name type="scientific">Avena sativa</name>
    <name type="common">Oat</name>
    <dbReference type="NCBI Taxonomy" id="4498"/>
    <lineage>
        <taxon>Eukaryota</taxon>
        <taxon>Viridiplantae</taxon>
        <taxon>Streptophyta</taxon>
        <taxon>Embryophyta</taxon>
        <taxon>Tracheophyta</taxon>
        <taxon>Spermatophyta</taxon>
        <taxon>Magnoliopsida</taxon>
        <taxon>Liliopsida</taxon>
        <taxon>Poales</taxon>
        <taxon>Poaceae</taxon>
        <taxon>BOP clade</taxon>
        <taxon>Pooideae</taxon>
        <taxon>Poodae</taxon>
        <taxon>Poeae</taxon>
        <taxon>Poeae Chloroplast Group 1 (Aveneae type)</taxon>
        <taxon>Aveninae</taxon>
        <taxon>Avena</taxon>
    </lineage>
</organism>
<keyword evidence="2" id="KW-1185">Reference proteome</keyword>
<accession>A0ACD6AK18</accession>
<protein>
    <submittedName>
        <fullName evidence="1">Uncharacterized protein</fullName>
    </submittedName>
</protein>
<dbReference type="Proteomes" id="UP001732700">
    <property type="component" value="Chromosome 7D"/>
</dbReference>